<dbReference type="RefSeq" id="WP_006720600.1">
    <property type="nucleotide sequence ID" value="NZ_CP085935.1"/>
</dbReference>
<feature type="binding site" evidence="4">
    <location>
        <position position="2"/>
    </location>
    <ligand>
        <name>Ni(2+)</name>
        <dbReference type="ChEBI" id="CHEBI:49786"/>
    </ligand>
</feature>
<dbReference type="HOGENOM" id="CLU_126929_5_0_11"/>
<dbReference type="STRING" id="445975.COLSTE_00942"/>
<evidence type="ECO:0000313" key="6">
    <source>
        <dbReference type="Proteomes" id="UP000003560"/>
    </source>
</evidence>
<reference evidence="5 6" key="1">
    <citation type="submission" date="2008-10" db="EMBL/GenBank/DDBJ databases">
        <title>Draft genome sequence of Collinsella stercoris (DSM 13279).</title>
        <authorList>
            <person name="Sudarsanam P."/>
            <person name="Ley R."/>
            <person name="Guruge J."/>
            <person name="Turnbaugh P.J."/>
            <person name="Mahowald M."/>
            <person name="Liep D."/>
            <person name="Gordon J."/>
        </authorList>
    </citation>
    <scope>NUCLEOTIDE SEQUENCE [LARGE SCALE GENOMIC DNA]</scope>
    <source>
        <strain evidence="5 6">DSM 13279</strain>
    </source>
</reference>
<evidence type="ECO:0000256" key="4">
    <source>
        <dbReference type="HAMAP-Rule" id="MF_00213"/>
    </source>
</evidence>
<dbReference type="PANTHER" id="PTHR34535:SF3">
    <property type="entry name" value="HYDROGENASE MATURATION FACTOR HYPA"/>
    <property type="match status" value="1"/>
</dbReference>
<accession>B6GA47</accession>
<evidence type="ECO:0000256" key="1">
    <source>
        <dbReference type="ARBA" id="ARBA00022596"/>
    </source>
</evidence>
<dbReference type="GO" id="GO:0008270">
    <property type="term" value="F:zinc ion binding"/>
    <property type="evidence" value="ECO:0007669"/>
    <property type="project" value="UniProtKB-UniRule"/>
</dbReference>
<comment type="caution">
    <text evidence="5">The sequence shown here is derived from an EMBL/GenBank/DDBJ whole genome shotgun (WGS) entry which is preliminary data.</text>
</comment>
<dbReference type="GO" id="GO:0051604">
    <property type="term" value="P:protein maturation"/>
    <property type="evidence" value="ECO:0007669"/>
    <property type="project" value="InterPro"/>
</dbReference>
<dbReference type="HAMAP" id="MF_00213">
    <property type="entry name" value="HypA_HybF"/>
    <property type="match status" value="1"/>
</dbReference>
<evidence type="ECO:0000256" key="2">
    <source>
        <dbReference type="ARBA" id="ARBA00022723"/>
    </source>
</evidence>
<feature type="binding site" evidence="4">
    <location>
        <position position="93"/>
    </location>
    <ligand>
        <name>Zn(2+)</name>
        <dbReference type="ChEBI" id="CHEBI:29105"/>
    </ligand>
</feature>
<dbReference type="InterPro" id="IPR000688">
    <property type="entry name" value="HypA/HybF"/>
</dbReference>
<organism evidence="5 6">
    <name type="scientific">Collinsella stercoris DSM 13279</name>
    <dbReference type="NCBI Taxonomy" id="445975"/>
    <lineage>
        <taxon>Bacteria</taxon>
        <taxon>Bacillati</taxon>
        <taxon>Actinomycetota</taxon>
        <taxon>Coriobacteriia</taxon>
        <taxon>Coriobacteriales</taxon>
        <taxon>Coriobacteriaceae</taxon>
        <taxon>Collinsella</taxon>
    </lineage>
</organism>
<reference evidence="5 6" key="2">
    <citation type="submission" date="2008-10" db="EMBL/GenBank/DDBJ databases">
        <authorList>
            <person name="Fulton L."/>
            <person name="Clifton S."/>
            <person name="Fulton B."/>
            <person name="Xu J."/>
            <person name="Minx P."/>
            <person name="Pepin K.H."/>
            <person name="Johnson M."/>
            <person name="Thiruvilangam P."/>
            <person name="Bhonagiri V."/>
            <person name="Nash W.E."/>
            <person name="Mardis E.R."/>
            <person name="Wilson R.K."/>
        </authorList>
    </citation>
    <scope>NUCLEOTIDE SEQUENCE [LARGE SCALE GENOMIC DNA]</scope>
    <source>
        <strain evidence="5 6">DSM 13279</strain>
    </source>
</reference>
<dbReference type="Gene3D" id="3.30.2320.80">
    <property type="match status" value="1"/>
</dbReference>
<keyword evidence="1 4" id="KW-0533">Nickel</keyword>
<comment type="similarity">
    <text evidence="4">Belongs to the HypA/HybF family.</text>
</comment>
<dbReference type="OrthoDB" id="288014at2"/>
<dbReference type="GO" id="GO:0016151">
    <property type="term" value="F:nickel cation binding"/>
    <property type="evidence" value="ECO:0007669"/>
    <property type="project" value="UniProtKB-UniRule"/>
</dbReference>
<dbReference type="Proteomes" id="UP000003560">
    <property type="component" value="Unassembled WGS sequence"/>
</dbReference>
<sequence length="123" mass="13758">MHELGIVFHIIRSVEEVATQNNLRRVSSVTLELGEVSGIIPSYLTDCWNWACAKHDLMRGAELVVEEVPAVTYCEACDSTYGTVEHGRICPRCGSERTYLIQGDETTIKEIATPDEERSEATR</sequence>
<keyword evidence="6" id="KW-1185">Reference proteome</keyword>
<feature type="binding site" evidence="4">
    <location>
        <position position="77"/>
    </location>
    <ligand>
        <name>Zn(2+)</name>
        <dbReference type="ChEBI" id="CHEBI:29105"/>
    </ligand>
</feature>
<dbReference type="Pfam" id="PF01155">
    <property type="entry name" value="HypA"/>
    <property type="match status" value="1"/>
</dbReference>
<evidence type="ECO:0000313" key="5">
    <source>
        <dbReference type="EMBL" id="EEA90902.1"/>
    </source>
</evidence>
<proteinExistence type="inferred from homology"/>
<keyword evidence="3 4" id="KW-0862">Zinc</keyword>
<dbReference type="PANTHER" id="PTHR34535">
    <property type="entry name" value="HYDROGENASE MATURATION FACTOR HYPA"/>
    <property type="match status" value="1"/>
</dbReference>
<name>B6GA47_9ACTN</name>
<dbReference type="EMBL" id="ABXJ01000055">
    <property type="protein sequence ID" value="EEA90902.1"/>
    <property type="molecule type" value="Genomic_DNA"/>
</dbReference>
<gene>
    <name evidence="4" type="primary">hypA</name>
    <name evidence="5" type="ORF">COLSTE_00942</name>
</gene>
<feature type="binding site" evidence="4">
    <location>
        <position position="74"/>
    </location>
    <ligand>
        <name>Zn(2+)</name>
        <dbReference type="ChEBI" id="CHEBI:29105"/>
    </ligand>
</feature>
<dbReference type="GeneID" id="98002085"/>
<protein>
    <recommendedName>
        <fullName evidence="4">Hydrogenase maturation factor HypA</fullName>
    </recommendedName>
</protein>
<keyword evidence="2 4" id="KW-0479">Metal-binding</keyword>
<dbReference type="eggNOG" id="COG0375">
    <property type="taxonomic scope" value="Bacteria"/>
</dbReference>
<evidence type="ECO:0000256" key="3">
    <source>
        <dbReference type="ARBA" id="ARBA00022833"/>
    </source>
</evidence>
<dbReference type="AlphaFoldDB" id="B6GA47"/>
<comment type="function">
    <text evidence="4">Involved in the maturation of [NiFe] hydrogenases. Required for nickel insertion into the metal center of the hydrogenase.</text>
</comment>
<dbReference type="PIRSF" id="PIRSF004761">
    <property type="entry name" value="Hydrgn_mat_HypA"/>
    <property type="match status" value="1"/>
</dbReference>
<feature type="binding site" evidence="4">
    <location>
        <position position="90"/>
    </location>
    <ligand>
        <name>Zn(2+)</name>
        <dbReference type="ChEBI" id="CHEBI:29105"/>
    </ligand>
</feature>